<organism evidence="2">
    <name type="scientific">Oryza glumipatula</name>
    <dbReference type="NCBI Taxonomy" id="40148"/>
    <lineage>
        <taxon>Eukaryota</taxon>
        <taxon>Viridiplantae</taxon>
        <taxon>Streptophyta</taxon>
        <taxon>Embryophyta</taxon>
        <taxon>Tracheophyta</taxon>
        <taxon>Spermatophyta</taxon>
        <taxon>Magnoliopsida</taxon>
        <taxon>Liliopsida</taxon>
        <taxon>Poales</taxon>
        <taxon>Poaceae</taxon>
        <taxon>BOP clade</taxon>
        <taxon>Oryzoideae</taxon>
        <taxon>Oryzeae</taxon>
        <taxon>Oryzinae</taxon>
        <taxon>Oryza</taxon>
    </lineage>
</organism>
<dbReference type="EnsemblPlants" id="OGLUM08G21030.1">
    <property type="protein sequence ID" value="OGLUM08G21030.1"/>
    <property type="gene ID" value="OGLUM08G21030"/>
</dbReference>
<name>A0A0E0AXE2_9ORYZ</name>
<dbReference type="AlphaFoldDB" id="A0A0E0AXE2"/>
<feature type="compositionally biased region" description="Basic residues" evidence="1">
    <location>
        <begin position="139"/>
        <end position="152"/>
    </location>
</feature>
<reference evidence="2" key="1">
    <citation type="submission" date="2015-04" db="UniProtKB">
        <authorList>
            <consortium name="EnsemblPlants"/>
        </authorList>
    </citation>
    <scope>IDENTIFICATION</scope>
</reference>
<proteinExistence type="predicted"/>
<keyword evidence="3" id="KW-1185">Reference proteome</keyword>
<feature type="compositionally biased region" description="Pro residues" evidence="1">
    <location>
        <begin position="73"/>
        <end position="84"/>
    </location>
</feature>
<reference evidence="2" key="2">
    <citation type="submission" date="2018-05" db="EMBL/GenBank/DDBJ databases">
        <title>OgluRS3 (Oryza glumaepatula Reference Sequence Version 3).</title>
        <authorList>
            <person name="Zhang J."/>
            <person name="Kudrna D."/>
            <person name="Lee S."/>
            <person name="Talag J."/>
            <person name="Welchert J."/>
            <person name="Wing R.A."/>
        </authorList>
    </citation>
    <scope>NUCLEOTIDE SEQUENCE [LARGE SCALE GENOMIC DNA]</scope>
</reference>
<dbReference type="Proteomes" id="UP000026961">
    <property type="component" value="Chromosome 8"/>
</dbReference>
<feature type="compositionally biased region" description="Low complexity" evidence="1">
    <location>
        <begin position="88"/>
        <end position="107"/>
    </location>
</feature>
<evidence type="ECO:0000313" key="2">
    <source>
        <dbReference type="EnsemblPlants" id="OGLUM08G21030.1"/>
    </source>
</evidence>
<evidence type="ECO:0000313" key="3">
    <source>
        <dbReference type="Proteomes" id="UP000026961"/>
    </source>
</evidence>
<protein>
    <submittedName>
        <fullName evidence="2">Uncharacterized protein</fullName>
    </submittedName>
</protein>
<evidence type="ECO:0000256" key="1">
    <source>
        <dbReference type="SAM" id="MobiDB-lite"/>
    </source>
</evidence>
<feature type="compositionally biased region" description="Basic residues" evidence="1">
    <location>
        <begin position="108"/>
        <end position="119"/>
    </location>
</feature>
<accession>A0A0E0AXE2</accession>
<dbReference type="HOGENOM" id="CLU_1725162_0_0_1"/>
<feature type="region of interest" description="Disordered" evidence="1">
    <location>
        <begin position="26"/>
        <end position="152"/>
    </location>
</feature>
<dbReference type="Gramene" id="OGLUM08G21030.1">
    <property type="protein sequence ID" value="OGLUM08G21030.1"/>
    <property type="gene ID" value="OGLUM08G21030"/>
</dbReference>
<sequence>MEALWVVTASRWLVREGETGHTVDAAAAKEDDAGHYAAAGSGGGGGAEEDADDHREKRGTPTPTTTMLAARGLPPPPPLPPSSPPTGRCALARLSPPPLRASAPLRFAGRRTLARRLRRPPLSPARRLPFLATYPRQREVKKKRKKKGERES</sequence>